<protein>
    <submittedName>
        <fullName evidence="1">RNA-directed DNA polymerase</fullName>
    </submittedName>
</protein>
<dbReference type="EMBL" id="SMMG02000003">
    <property type="protein sequence ID" value="KAA3481012.1"/>
    <property type="molecule type" value="Genomic_DNA"/>
</dbReference>
<accession>A0A5B6WJI9</accession>
<keyword evidence="1" id="KW-0695">RNA-directed DNA polymerase</keyword>
<keyword evidence="2" id="KW-1185">Reference proteome</keyword>
<dbReference type="AlphaFoldDB" id="A0A5B6WJI9"/>
<comment type="caution">
    <text evidence="1">The sequence shown here is derived from an EMBL/GenBank/DDBJ whole genome shotgun (WGS) entry which is preliminary data.</text>
</comment>
<evidence type="ECO:0000313" key="1">
    <source>
        <dbReference type="EMBL" id="KAA3481012.1"/>
    </source>
</evidence>
<name>A0A5B6WJI9_9ROSI</name>
<evidence type="ECO:0000313" key="2">
    <source>
        <dbReference type="Proteomes" id="UP000325315"/>
    </source>
</evidence>
<dbReference type="OrthoDB" id="1105397at2759"/>
<keyword evidence="1" id="KW-0548">Nucleotidyltransferase</keyword>
<dbReference type="GO" id="GO:0003964">
    <property type="term" value="F:RNA-directed DNA polymerase activity"/>
    <property type="evidence" value="ECO:0007669"/>
    <property type="project" value="UniProtKB-KW"/>
</dbReference>
<sequence>MGGLGWKIMMQPNCFFARVIKGKYYLNSEFLKASLGSHPCYTWWSIWSARGLLEEGLVGVLVMENPSTFGMRRGFQDLQEE</sequence>
<organism evidence="1 2">
    <name type="scientific">Gossypium australe</name>
    <dbReference type="NCBI Taxonomy" id="47621"/>
    <lineage>
        <taxon>Eukaryota</taxon>
        <taxon>Viridiplantae</taxon>
        <taxon>Streptophyta</taxon>
        <taxon>Embryophyta</taxon>
        <taxon>Tracheophyta</taxon>
        <taxon>Spermatophyta</taxon>
        <taxon>Magnoliopsida</taxon>
        <taxon>eudicotyledons</taxon>
        <taxon>Gunneridae</taxon>
        <taxon>Pentapetalae</taxon>
        <taxon>rosids</taxon>
        <taxon>malvids</taxon>
        <taxon>Malvales</taxon>
        <taxon>Malvaceae</taxon>
        <taxon>Malvoideae</taxon>
        <taxon>Gossypium</taxon>
    </lineage>
</organism>
<dbReference type="Proteomes" id="UP000325315">
    <property type="component" value="Unassembled WGS sequence"/>
</dbReference>
<reference evidence="2" key="1">
    <citation type="journal article" date="2019" name="Plant Biotechnol. J.">
        <title>Genome sequencing of the Australian wild diploid species Gossypium australe highlights disease resistance and delayed gland morphogenesis.</title>
        <authorList>
            <person name="Cai Y."/>
            <person name="Cai X."/>
            <person name="Wang Q."/>
            <person name="Wang P."/>
            <person name="Zhang Y."/>
            <person name="Cai C."/>
            <person name="Xu Y."/>
            <person name="Wang K."/>
            <person name="Zhou Z."/>
            <person name="Wang C."/>
            <person name="Geng S."/>
            <person name="Li B."/>
            <person name="Dong Q."/>
            <person name="Hou Y."/>
            <person name="Wang H."/>
            <person name="Ai P."/>
            <person name="Liu Z."/>
            <person name="Yi F."/>
            <person name="Sun M."/>
            <person name="An G."/>
            <person name="Cheng J."/>
            <person name="Zhang Y."/>
            <person name="Shi Q."/>
            <person name="Xie Y."/>
            <person name="Shi X."/>
            <person name="Chang Y."/>
            <person name="Huang F."/>
            <person name="Chen Y."/>
            <person name="Hong S."/>
            <person name="Mi L."/>
            <person name="Sun Q."/>
            <person name="Zhang L."/>
            <person name="Zhou B."/>
            <person name="Peng R."/>
            <person name="Zhang X."/>
            <person name="Liu F."/>
        </authorList>
    </citation>
    <scope>NUCLEOTIDE SEQUENCE [LARGE SCALE GENOMIC DNA]</scope>
    <source>
        <strain evidence="2">cv. PA1801</strain>
    </source>
</reference>
<proteinExistence type="predicted"/>
<gene>
    <name evidence="1" type="ORF">EPI10_021412</name>
</gene>
<keyword evidence="1" id="KW-0808">Transferase</keyword>